<evidence type="ECO:0000256" key="4">
    <source>
        <dbReference type="ARBA" id="ARBA00023136"/>
    </source>
</evidence>
<feature type="transmembrane region" description="Helical" evidence="6">
    <location>
        <begin position="95"/>
        <end position="120"/>
    </location>
</feature>
<dbReference type="EMBL" id="MU855557">
    <property type="protein sequence ID" value="KAK3901759.1"/>
    <property type="molecule type" value="Genomic_DNA"/>
</dbReference>
<keyword evidence="9" id="KW-1185">Reference proteome</keyword>
<feature type="transmembrane region" description="Helical" evidence="6">
    <location>
        <begin position="132"/>
        <end position="154"/>
    </location>
</feature>
<protein>
    <recommendedName>
        <fullName evidence="7">Rhodopsin domain-containing protein</fullName>
    </recommendedName>
</protein>
<sequence>MGEAAPDSSSPTGQNKGAVILGVSYTTTFLALLFVTGRLFSRRRKLGKWAADDYIVLFSAGLVTLATAFVTAAIAGGGGRHSSTLSQSQVQLVSVLILVGLTLGALSFTLTKIAVVILLIKLLHPSQCHTRVLWGLVGGNVLFMSVAGLVFFLQCMPPQALWNQYIKHKCWDPVVATSLATSASAFSALSDFYLALYPAVVLWSLDMNWRKKLALSVALGFGVCAGSVAIYKCTTVSNLNNRDDFTYTATDVIIWATVEANCVLIAACIPMLMPLLELWFGAYFLSRRTLRLQERGVSTTTWGETALTTV</sequence>
<evidence type="ECO:0000256" key="3">
    <source>
        <dbReference type="ARBA" id="ARBA00022989"/>
    </source>
</evidence>
<dbReference type="InterPro" id="IPR052337">
    <property type="entry name" value="SAT4-like"/>
</dbReference>
<name>A0AAN6RT25_9PEZI</name>
<keyword evidence="3 6" id="KW-1133">Transmembrane helix</keyword>
<organism evidence="8 9">
    <name type="scientific">Staphylotrichum tortipilum</name>
    <dbReference type="NCBI Taxonomy" id="2831512"/>
    <lineage>
        <taxon>Eukaryota</taxon>
        <taxon>Fungi</taxon>
        <taxon>Dikarya</taxon>
        <taxon>Ascomycota</taxon>
        <taxon>Pezizomycotina</taxon>
        <taxon>Sordariomycetes</taxon>
        <taxon>Sordariomycetidae</taxon>
        <taxon>Sordariales</taxon>
        <taxon>Chaetomiaceae</taxon>
        <taxon>Staphylotrichum</taxon>
    </lineage>
</organism>
<evidence type="ECO:0000313" key="8">
    <source>
        <dbReference type="EMBL" id="KAK3901759.1"/>
    </source>
</evidence>
<feature type="transmembrane region" description="Helical" evidence="6">
    <location>
        <begin position="213"/>
        <end position="232"/>
    </location>
</feature>
<dbReference type="PANTHER" id="PTHR33048">
    <property type="entry name" value="PTH11-LIKE INTEGRAL MEMBRANE PROTEIN (AFU_ORTHOLOGUE AFUA_5G11245)"/>
    <property type="match status" value="1"/>
</dbReference>
<reference evidence="8" key="2">
    <citation type="submission" date="2023-05" db="EMBL/GenBank/DDBJ databases">
        <authorList>
            <consortium name="Lawrence Berkeley National Laboratory"/>
            <person name="Steindorff A."/>
            <person name="Hensen N."/>
            <person name="Bonometti L."/>
            <person name="Westerberg I."/>
            <person name="Brannstrom I.O."/>
            <person name="Guillou S."/>
            <person name="Cros-Aarteil S."/>
            <person name="Calhoun S."/>
            <person name="Haridas S."/>
            <person name="Kuo A."/>
            <person name="Mondo S."/>
            <person name="Pangilinan J."/>
            <person name="Riley R."/>
            <person name="Labutti K."/>
            <person name="Andreopoulos B."/>
            <person name="Lipzen A."/>
            <person name="Chen C."/>
            <person name="Yanf M."/>
            <person name="Daum C."/>
            <person name="Ng V."/>
            <person name="Clum A."/>
            <person name="Ohm R."/>
            <person name="Martin F."/>
            <person name="Silar P."/>
            <person name="Natvig D."/>
            <person name="Lalanne C."/>
            <person name="Gautier V."/>
            <person name="Ament-Velasquez S.L."/>
            <person name="Kruys A."/>
            <person name="Hutchinson M.I."/>
            <person name="Powell A.J."/>
            <person name="Barry K."/>
            <person name="Miller A.N."/>
            <person name="Grigoriev I.V."/>
            <person name="Debuchy R."/>
            <person name="Gladieux P."/>
            <person name="Thoren M.H."/>
            <person name="Johannesson H."/>
        </authorList>
    </citation>
    <scope>NUCLEOTIDE SEQUENCE</scope>
    <source>
        <strain evidence="8">CBS 103.79</strain>
    </source>
</reference>
<evidence type="ECO:0000313" key="9">
    <source>
        <dbReference type="Proteomes" id="UP001303889"/>
    </source>
</evidence>
<keyword evidence="2 6" id="KW-0812">Transmembrane</keyword>
<dbReference type="Proteomes" id="UP001303889">
    <property type="component" value="Unassembled WGS sequence"/>
</dbReference>
<feature type="transmembrane region" description="Helical" evidence="6">
    <location>
        <begin position="174"/>
        <end position="201"/>
    </location>
</feature>
<comment type="subcellular location">
    <subcellularLocation>
        <location evidence="1">Membrane</location>
        <topology evidence="1">Multi-pass membrane protein</topology>
    </subcellularLocation>
</comment>
<comment type="caution">
    <text evidence="8">The sequence shown here is derived from an EMBL/GenBank/DDBJ whole genome shotgun (WGS) entry which is preliminary data.</text>
</comment>
<evidence type="ECO:0000256" key="2">
    <source>
        <dbReference type="ARBA" id="ARBA00022692"/>
    </source>
</evidence>
<feature type="transmembrane region" description="Helical" evidence="6">
    <location>
        <begin position="252"/>
        <end position="285"/>
    </location>
</feature>
<dbReference type="Pfam" id="PF20684">
    <property type="entry name" value="Fung_rhodopsin"/>
    <property type="match status" value="1"/>
</dbReference>
<dbReference type="PANTHER" id="PTHR33048:SF155">
    <property type="entry name" value="INTEGRAL MEMBRANE PROTEIN"/>
    <property type="match status" value="1"/>
</dbReference>
<feature type="domain" description="Rhodopsin" evidence="7">
    <location>
        <begin position="38"/>
        <end position="277"/>
    </location>
</feature>
<evidence type="ECO:0000256" key="1">
    <source>
        <dbReference type="ARBA" id="ARBA00004141"/>
    </source>
</evidence>
<comment type="similarity">
    <text evidence="5">Belongs to the SAT4 family.</text>
</comment>
<accession>A0AAN6RT25</accession>
<reference evidence="8" key="1">
    <citation type="journal article" date="2023" name="Mol. Phylogenet. Evol.">
        <title>Genome-scale phylogeny and comparative genomics of the fungal order Sordariales.</title>
        <authorList>
            <person name="Hensen N."/>
            <person name="Bonometti L."/>
            <person name="Westerberg I."/>
            <person name="Brannstrom I.O."/>
            <person name="Guillou S."/>
            <person name="Cros-Aarteil S."/>
            <person name="Calhoun S."/>
            <person name="Haridas S."/>
            <person name="Kuo A."/>
            <person name="Mondo S."/>
            <person name="Pangilinan J."/>
            <person name="Riley R."/>
            <person name="LaButti K."/>
            <person name="Andreopoulos B."/>
            <person name="Lipzen A."/>
            <person name="Chen C."/>
            <person name="Yan M."/>
            <person name="Daum C."/>
            <person name="Ng V."/>
            <person name="Clum A."/>
            <person name="Steindorff A."/>
            <person name="Ohm R.A."/>
            <person name="Martin F."/>
            <person name="Silar P."/>
            <person name="Natvig D.O."/>
            <person name="Lalanne C."/>
            <person name="Gautier V."/>
            <person name="Ament-Velasquez S.L."/>
            <person name="Kruys A."/>
            <person name="Hutchinson M.I."/>
            <person name="Powell A.J."/>
            <person name="Barry K."/>
            <person name="Miller A.N."/>
            <person name="Grigoriev I.V."/>
            <person name="Debuchy R."/>
            <person name="Gladieux P."/>
            <person name="Hiltunen Thoren M."/>
            <person name="Johannesson H."/>
        </authorList>
    </citation>
    <scope>NUCLEOTIDE SEQUENCE</scope>
    <source>
        <strain evidence="8">CBS 103.79</strain>
    </source>
</reference>
<feature type="transmembrane region" description="Helical" evidence="6">
    <location>
        <begin position="20"/>
        <end position="41"/>
    </location>
</feature>
<dbReference type="InterPro" id="IPR049326">
    <property type="entry name" value="Rhodopsin_dom_fungi"/>
</dbReference>
<keyword evidence="4 6" id="KW-0472">Membrane</keyword>
<gene>
    <name evidence="8" type="ORF">C8A05DRAFT_44664</name>
</gene>
<dbReference type="GO" id="GO:0016020">
    <property type="term" value="C:membrane"/>
    <property type="evidence" value="ECO:0007669"/>
    <property type="project" value="UniProtKB-SubCell"/>
</dbReference>
<dbReference type="AlphaFoldDB" id="A0AAN6RT25"/>
<proteinExistence type="inferred from homology"/>
<evidence type="ECO:0000259" key="7">
    <source>
        <dbReference type="Pfam" id="PF20684"/>
    </source>
</evidence>
<feature type="transmembrane region" description="Helical" evidence="6">
    <location>
        <begin position="53"/>
        <end position="75"/>
    </location>
</feature>
<evidence type="ECO:0000256" key="5">
    <source>
        <dbReference type="ARBA" id="ARBA00038359"/>
    </source>
</evidence>
<evidence type="ECO:0000256" key="6">
    <source>
        <dbReference type="SAM" id="Phobius"/>
    </source>
</evidence>